<dbReference type="Proteomes" id="UP000285266">
    <property type="component" value="Unassembled WGS sequence"/>
</dbReference>
<dbReference type="RefSeq" id="WP_123645240.1">
    <property type="nucleotide sequence ID" value="NZ_QRAJ01000010.1"/>
</dbReference>
<dbReference type="AlphaFoldDB" id="A0A423UCL3"/>
<proteinExistence type="predicted"/>
<feature type="transmembrane region" description="Helical" evidence="1">
    <location>
        <begin position="12"/>
        <end position="31"/>
    </location>
</feature>
<evidence type="ECO:0000256" key="1">
    <source>
        <dbReference type="SAM" id="Phobius"/>
    </source>
</evidence>
<feature type="transmembrane region" description="Helical" evidence="1">
    <location>
        <begin position="314"/>
        <end position="331"/>
    </location>
</feature>
<accession>A0A423UCL3</accession>
<dbReference type="EMBL" id="QRAJ01000010">
    <property type="protein sequence ID" value="ROT86425.1"/>
    <property type="molecule type" value="Genomic_DNA"/>
</dbReference>
<reference evidence="2 3" key="1">
    <citation type="submission" date="2018-07" db="EMBL/GenBank/DDBJ databases">
        <title>The role of parmesan cheese in vectoring bovine microbiota.</title>
        <authorList>
            <person name="Lugli G.A."/>
            <person name="Milani C."/>
        </authorList>
    </citation>
    <scope>NUCLEOTIDE SEQUENCE [LARGE SCALE GENOMIC DNA]</scope>
    <source>
        <strain evidence="2 3">BMONG18</strain>
    </source>
</reference>
<dbReference type="Pfam" id="PF20176">
    <property type="entry name" value="DUF6541"/>
    <property type="match status" value="1"/>
</dbReference>
<feature type="transmembrane region" description="Helical" evidence="1">
    <location>
        <begin position="287"/>
        <end position="308"/>
    </location>
</feature>
<comment type="caution">
    <text evidence="2">The sequence shown here is derived from an EMBL/GenBank/DDBJ whole genome shotgun (WGS) entry which is preliminary data.</text>
</comment>
<protein>
    <submittedName>
        <fullName evidence="2">Uncharacterized protein</fullName>
    </submittedName>
</protein>
<sequence length="681" mass="73758">MQLATWAQTLPVIFAVIAALYLPGGAIALALGRRGMDLLALASVVSIAIVGVSGIVVYPWGVRWGWGVYLACAAVICAVALGARCMLIRTGRGRAADLRAAGRPRRGAYAYLAVAAPVIGVALGACTTAVRLLRAVPSPDQVTQNYDSVFHGNIVARVIMTGQASSLHALPPIRDVYPIAFQQFAALGALAVPHTSAPAALTSAWLVFAAVLWPCSMLFLVRRICGVHMLTDVLAPALSAACAGFPFLLLDWGTLYAMFAGQVILPVFLGLLWTWCSREWARGARRACSGLGWIAVAVIAVSVCHFRVMMTGVLLALPTVVVWACDVLKMVRRRSRWAFHAVLVTGGVVIGAVVALGATIFAMMYLRGADRPISDHLNGGPARPTENIASAVLRYLLGQPINAANRRMAVYWPIALVLVLAVVVAIVVAVVERDRTPAQLLASFVVLGFVFAASAGSHADWAKVVTALWYKDQRRLFAAWPIVAIPLVCWAVAYLFDRYLGPRDQRLRLIAGSVATVFALTACTLNPQLDGMQDSVAHTYAFAADGADDPMLSQDEYLLLKRIWRDVPEHEQVVSDPWNGSGFLLAVGWRTPFYPHLSMQWDHDHDYLARNLRAIDTDPEVCGIIQRNDLHWYLSMGGSFAPHDPQQAMFNGMRPVPGAMEPVARQGRAVLYRIVACGMPR</sequence>
<gene>
    <name evidence="2" type="ORF">BMONG18_1476</name>
</gene>
<keyword evidence="1" id="KW-0812">Transmembrane</keyword>
<feature type="transmembrane region" description="Helical" evidence="1">
    <location>
        <begin position="66"/>
        <end position="87"/>
    </location>
</feature>
<evidence type="ECO:0000313" key="3">
    <source>
        <dbReference type="Proteomes" id="UP000285266"/>
    </source>
</evidence>
<feature type="transmembrane region" description="Helical" evidence="1">
    <location>
        <begin position="477"/>
        <end position="497"/>
    </location>
</feature>
<feature type="transmembrane region" description="Helical" evidence="1">
    <location>
        <begin position="38"/>
        <end position="60"/>
    </location>
</feature>
<feature type="transmembrane region" description="Helical" evidence="1">
    <location>
        <begin position="256"/>
        <end position="275"/>
    </location>
</feature>
<organism evidence="2 3">
    <name type="scientific">Bifidobacterium mongoliense</name>
    <dbReference type="NCBI Taxonomy" id="518643"/>
    <lineage>
        <taxon>Bacteria</taxon>
        <taxon>Bacillati</taxon>
        <taxon>Actinomycetota</taxon>
        <taxon>Actinomycetes</taxon>
        <taxon>Bifidobacteriales</taxon>
        <taxon>Bifidobacteriaceae</taxon>
        <taxon>Bifidobacterium</taxon>
    </lineage>
</organism>
<evidence type="ECO:0000313" key="2">
    <source>
        <dbReference type="EMBL" id="ROT86425.1"/>
    </source>
</evidence>
<feature type="transmembrane region" description="Helical" evidence="1">
    <location>
        <begin position="438"/>
        <end position="457"/>
    </location>
</feature>
<feature type="transmembrane region" description="Helical" evidence="1">
    <location>
        <begin position="199"/>
        <end position="221"/>
    </location>
</feature>
<keyword evidence="1" id="KW-0472">Membrane</keyword>
<name>A0A423UCL3_9BIFI</name>
<dbReference type="InterPro" id="IPR046671">
    <property type="entry name" value="DUF6541"/>
</dbReference>
<feature type="transmembrane region" description="Helical" evidence="1">
    <location>
        <begin position="338"/>
        <end position="366"/>
    </location>
</feature>
<feature type="transmembrane region" description="Helical" evidence="1">
    <location>
        <begin position="108"/>
        <end position="130"/>
    </location>
</feature>
<feature type="transmembrane region" description="Helical" evidence="1">
    <location>
        <begin position="233"/>
        <end position="250"/>
    </location>
</feature>
<keyword evidence="1" id="KW-1133">Transmembrane helix</keyword>
<feature type="transmembrane region" description="Helical" evidence="1">
    <location>
        <begin position="410"/>
        <end position="431"/>
    </location>
</feature>